<evidence type="ECO:0000256" key="7">
    <source>
        <dbReference type="ARBA" id="ARBA00022729"/>
    </source>
</evidence>
<dbReference type="Pfam" id="PF00395">
    <property type="entry name" value="SLH"/>
    <property type="match status" value="1"/>
</dbReference>
<gene>
    <name evidence="13" type="ORF">HMPREF0080_01953</name>
</gene>
<dbReference type="PROSITE" id="PS51272">
    <property type="entry name" value="SLH"/>
    <property type="match status" value="1"/>
</dbReference>
<evidence type="ECO:0000256" key="1">
    <source>
        <dbReference type="ARBA" id="ARBA00004241"/>
    </source>
</evidence>
<keyword evidence="9" id="KW-0472">Membrane</keyword>
<evidence type="ECO:0000259" key="12">
    <source>
        <dbReference type="PROSITE" id="PS51272"/>
    </source>
</evidence>
<keyword evidence="11" id="KW-0175">Coiled coil</keyword>
<reference evidence="13 14" key="1">
    <citation type="submission" date="2011-08" db="EMBL/GenBank/DDBJ databases">
        <authorList>
            <person name="Weinstock G."/>
            <person name="Sodergren E."/>
            <person name="Clifton S."/>
            <person name="Fulton L."/>
            <person name="Fulton B."/>
            <person name="Courtney L."/>
            <person name="Fronick C."/>
            <person name="Harrison M."/>
            <person name="Strong C."/>
            <person name="Farmer C."/>
            <person name="Delahaunty K."/>
            <person name="Markovic C."/>
            <person name="Hall O."/>
            <person name="Minx P."/>
            <person name="Tomlinson C."/>
            <person name="Mitreva M."/>
            <person name="Hou S."/>
            <person name="Chen J."/>
            <person name="Wollam A."/>
            <person name="Pepin K.H."/>
            <person name="Johnson M."/>
            <person name="Bhonagiri V."/>
            <person name="Zhang X."/>
            <person name="Suruliraj S."/>
            <person name="Warren W."/>
            <person name="Chinwalla A."/>
            <person name="Mardis E.R."/>
            <person name="Wilson R.K."/>
        </authorList>
    </citation>
    <scope>NUCLEOTIDE SEQUENCE [LARGE SCALE GENOMIC DNA]</scope>
    <source>
        <strain evidence="13 14">F0357</strain>
    </source>
</reference>
<evidence type="ECO:0000313" key="14">
    <source>
        <dbReference type="Proteomes" id="UP000005481"/>
    </source>
</evidence>
<comment type="subcellular location">
    <subcellularLocation>
        <location evidence="2">Cell outer membrane</location>
    </subcellularLocation>
    <subcellularLocation>
        <location evidence="1">Cell surface</location>
    </subcellularLocation>
</comment>
<dbReference type="InterPro" id="IPR051465">
    <property type="entry name" value="Cell_Envelope_Struct_Comp"/>
</dbReference>
<name>G9YJU8_9FIRM</name>
<keyword evidence="7" id="KW-0732">Signal</keyword>
<dbReference type="InterPro" id="IPR008635">
    <property type="entry name" value="Coiled_stalk_dom"/>
</dbReference>
<evidence type="ECO:0000256" key="3">
    <source>
        <dbReference type="ARBA" id="ARBA00005848"/>
    </source>
</evidence>
<evidence type="ECO:0000256" key="11">
    <source>
        <dbReference type="SAM" id="Coils"/>
    </source>
</evidence>
<evidence type="ECO:0000256" key="6">
    <source>
        <dbReference type="ARBA" id="ARBA00022692"/>
    </source>
</evidence>
<evidence type="ECO:0000256" key="8">
    <source>
        <dbReference type="ARBA" id="ARBA00022927"/>
    </source>
</evidence>
<keyword evidence="10" id="KW-0998">Cell outer membrane</keyword>
<comment type="caution">
    <text evidence="13">The sequence shown here is derived from an EMBL/GenBank/DDBJ whole genome shotgun (WGS) entry which is preliminary data.</text>
</comment>
<dbReference type="InterPro" id="IPR011049">
    <property type="entry name" value="Serralysin-like_metalloprot_C"/>
</dbReference>
<accession>G9YJU8</accession>
<keyword evidence="8" id="KW-0653">Protein transport</keyword>
<comment type="similarity">
    <text evidence="3">Belongs to the autotransporter-2 (AT-2) (TC 1.B.40) family.</text>
</comment>
<evidence type="ECO:0000256" key="5">
    <source>
        <dbReference type="ARBA" id="ARBA00022452"/>
    </source>
</evidence>
<keyword evidence="4" id="KW-0813">Transport</keyword>
<dbReference type="InterPro" id="IPR045584">
    <property type="entry name" value="Pilin-like"/>
</dbReference>
<dbReference type="Proteomes" id="UP000005481">
    <property type="component" value="Unassembled WGS sequence"/>
</dbReference>
<dbReference type="Gene3D" id="2.150.10.10">
    <property type="entry name" value="Serralysin-like metalloprotease, C-terminal"/>
    <property type="match status" value="1"/>
</dbReference>
<dbReference type="GO" id="GO:0009279">
    <property type="term" value="C:cell outer membrane"/>
    <property type="evidence" value="ECO:0007669"/>
    <property type="project" value="UniProtKB-SubCell"/>
</dbReference>
<dbReference type="Pfam" id="PF03895">
    <property type="entry name" value="YadA_anchor"/>
    <property type="match status" value="1"/>
</dbReference>
<dbReference type="GO" id="GO:0015031">
    <property type="term" value="P:protein transport"/>
    <property type="evidence" value="ECO:0007669"/>
    <property type="project" value="UniProtKB-KW"/>
</dbReference>
<evidence type="ECO:0000256" key="4">
    <source>
        <dbReference type="ARBA" id="ARBA00022448"/>
    </source>
</evidence>
<dbReference type="InterPro" id="IPR001119">
    <property type="entry name" value="SLH_dom"/>
</dbReference>
<sequence length="309" mass="33922">MKGNDVLTAENITHTARTQLINNVGTTSMTMTATNTTFNNDVVMNNNLDVTGDVKAASYKIGNKTYIDNNGINANEQKIINVADGTLSDTSMDAVNGSQLFRTNQRIERWNRDLSRVGAGAAALAGLHPVDYDATSKLSFAVGFGSYKSEHAAAIGAFYRPNDNILFGVSSTVGYGDNMYNASLSFKFGEGSHERGISKAAQRKIDTLQNKVSLLEARLDNILNIFNPNAYKDFPDIPENHWAYEAVSTLAGNGIVEGYPDGDYHGDRTMTRYEMAMIIYNALKRGVQADMKLVREFQPELSMIEANTR</sequence>
<dbReference type="PANTHER" id="PTHR43308">
    <property type="entry name" value="OUTER MEMBRANE PROTEIN ALPHA-RELATED"/>
    <property type="match status" value="1"/>
</dbReference>
<dbReference type="PANTHER" id="PTHR43308:SF1">
    <property type="entry name" value="OUTER MEMBRANE PROTEIN ALPHA"/>
    <property type="match status" value="1"/>
</dbReference>
<organism evidence="13 14">
    <name type="scientific">Anaeroglobus geminatus F0357</name>
    <dbReference type="NCBI Taxonomy" id="861450"/>
    <lineage>
        <taxon>Bacteria</taxon>
        <taxon>Bacillati</taxon>
        <taxon>Bacillota</taxon>
        <taxon>Negativicutes</taxon>
        <taxon>Veillonellales</taxon>
        <taxon>Veillonellaceae</taxon>
        <taxon>Anaeroglobus</taxon>
    </lineage>
</organism>
<evidence type="ECO:0000256" key="10">
    <source>
        <dbReference type="ARBA" id="ARBA00023237"/>
    </source>
</evidence>
<dbReference type="Gene3D" id="3.30.1300.30">
    <property type="entry name" value="GSPII I/J protein-like"/>
    <property type="match status" value="1"/>
</dbReference>
<dbReference type="SUPFAM" id="SSF101967">
    <property type="entry name" value="Adhesin YadA, collagen-binding domain"/>
    <property type="match status" value="1"/>
</dbReference>
<dbReference type="Pfam" id="PF05662">
    <property type="entry name" value="YadA_stalk"/>
    <property type="match status" value="1"/>
</dbReference>
<dbReference type="AlphaFoldDB" id="G9YJU8"/>
<dbReference type="SUPFAM" id="SSF54523">
    <property type="entry name" value="Pili subunits"/>
    <property type="match status" value="1"/>
</dbReference>
<evidence type="ECO:0000256" key="2">
    <source>
        <dbReference type="ARBA" id="ARBA00004442"/>
    </source>
</evidence>
<feature type="coiled-coil region" evidence="11">
    <location>
        <begin position="198"/>
        <end position="225"/>
    </location>
</feature>
<keyword evidence="14" id="KW-1185">Reference proteome</keyword>
<keyword evidence="6" id="KW-0812">Transmembrane</keyword>
<dbReference type="STRING" id="861450.HMPREF0080_01953"/>
<dbReference type="OrthoDB" id="1625731at2"/>
<dbReference type="InterPro" id="IPR005594">
    <property type="entry name" value="YadA_C"/>
</dbReference>
<dbReference type="EMBL" id="AGCJ01000087">
    <property type="protein sequence ID" value="EHM38067.1"/>
    <property type="molecule type" value="Genomic_DNA"/>
</dbReference>
<dbReference type="RefSeq" id="WP_006790918.1">
    <property type="nucleotide sequence ID" value="NZ_JH417614.1"/>
</dbReference>
<dbReference type="GO" id="GO:0009986">
    <property type="term" value="C:cell surface"/>
    <property type="evidence" value="ECO:0007669"/>
    <property type="project" value="UniProtKB-SubCell"/>
</dbReference>
<evidence type="ECO:0000313" key="13">
    <source>
        <dbReference type="EMBL" id="EHM38067.1"/>
    </source>
</evidence>
<evidence type="ECO:0000256" key="9">
    <source>
        <dbReference type="ARBA" id="ARBA00023136"/>
    </source>
</evidence>
<dbReference type="HOGENOM" id="CLU_899074_0_0_9"/>
<feature type="domain" description="SLH" evidence="12">
    <location>
        <begin position="230"/>
        <end position="293"/>
    </location>
</feature>
<protein>
    <recommendedName>
        <fullName evidence="12">SLH domain-containing protein</fullName>
    </recommendedName>
</protein>
<keyword evidence="5" id="KW-1134">Transmembrane beta strand</keyword>
<proteinExistence type="inferred from homology"/>
<dbReference type="eggNOG" id="COG5295">
    <property type="taxonomic scope" value="Bacteria"/>
</dbReference>